<evidence type="ECO:0000313" key="2">
    <source>
        <dbReference type="Proteomes" id="UP000791440"/>
    </source>
</evidence>
<dbReference type="Proteomes" id="UP000791440">
    <property type="component" value="Unassembled WGS sequence"/>
</dbReference>
<protein>
    <submittedName>
        <fullName evidence="1">Uncharacterized protein</fullName>
    </submittedName>
</protein>
<name>A0A921Z8Q6_MANSE</name>
<evidence type="ECO:0000313" key="1">
    <source>
        <dbReference type="EMBL" id="KAG6452846.1"/>
    </source>
</evidence>
<dbReference type="EMBL" id="JH668430">
    <property type="protein sequence ID" value="KAG6452846.1"/>
    <property type="molecule type" value="Genomic_DNA"/>
</dbReference>
<organism evidence="1 2">
    <name type="scientific">Manduca sexta</name>
    <name type="common">Tobacco hawkmoth</name>
    <name type="synonym">Tobacco hornworm</name>
    <dbReference type="NCBI Taxonomy" id="7130"/>
    <lineage>
        <taxon>Eukaryota</taxon>
        <taxon>Metazoa</taxon>
        <taxon>Ecdysozoa</taxon>
        <taxon>Arthropoda</taxon>
        <taxon>Hexapoda</taxon>
        <taxon>Insecta</taxon>
        <taxon>Pterygota</taxon>
        <taxon>Neoptera</taxon>
        <taxon>Endopterygota</taxon>
        <taxon>Lepidoptera</taxon>
        <taxon>Glossata</taxon>
        <taxon>Ditrysia</taxon>
        <taxon>Bombycoidea</taxon>
        <taxon>Sphingidae</taxon>
        <taxon>Sphinginae</taxon>
        <taxon>Sphingini</taxon>
        <taxon>Manduca</taxon>
    </lineage>
</organism>
<dbReference type="AlphaFoldDB" id="A0A921Z8Q6"/>
<keyword evidence="2" id="KW-1185">Reference proteome</keyword>
<gene>
    <name evidence="1" type="ORF">O3G_MSEX007822</name>
</gene>
<proteinExistence type="predicted"/>
<accession>A0A921Z8Q6</accession>
<sequence>MISFHGRPSTSAVAIHSSAFKNFIKMDFKFLFVLCVACLLLTSVLSKPIADGSAEAIGDESASSPSSPLLRVKRHIAGDPKCPKGQEKINGICTEVTTTELLSDGSG</sequence>
<reference evidence="1" key="1">
    <citation type="journal article" date="2016" name="Insect Biochem. Mol. Biol.">
        <title>Multifaceted biological insights from a draft genome sequence of the tobacco hornworm moth, Manduca sexta.</title>
        <authorList>
            <person name="Kanost M.R."/>
            <person name="Arrese E.L."/>
            <person name="Cao X."/>
            <person name="Chen Y.R."/>
            <person name="Chellapilla S."/>
            <person name="Goldsmith M.R."/>
            <person name="Grosse-Wilde E."/>
            <person name="Heckel D.G."/>
            <person name="Herndon N."/>
            <person name="Jiang H."/>
            <person name="Papanicolaou A."/>
            <person name="Qu J."/>
            <person name="Soulages J.L."/>
            <person name="Vogel H."/>
            <person name="Walters J."/>
            <person name="Waterhouse R.M."/>
            <person name="Ahn S.J."/>
            <person name="Almeida F.C."/>
            <person name="An C."/>
            <person name="Aqrawi P."/>
            <person name="Bretschneider A."/>
            <person name="Bryant W.B."/>
            <person name="Bucks S."/>
            <person name="Chao H."/>
            <person name="Chevignon G."/>
            <person name="Christen J.M."/>
            <person name="Clarke D.F."/>
            <person name="Dittmer N.T."/>
            <person name="Ferguson L.C.F."/>
            <person name="Garavelou S."/>
            <person name="Gordon K.H.J."/>
            <person name="Gunaratna R.T."/>
            <person name="Han Y."/>
            <person name="Hauser F."/>
            <person name="He Y."/>
            <person name="Heidel-Fischer H."/>
            <person name="Hirsh A."/>
            <person name="Hu Y."/>
            <person name="Jiang H."/>
            <person name="Kalra D."/>
            <person name="Klinner C."/>
            <person name="Konig C."/>
            <person name="Kovar C."/>
            <person name="Kroll A.R."/>
            <person name="Kuwar S.S."/>
            <person name="Lee S.L."/>
            <person name="Lehman R."/>
            <person name="Li K."/>
            <person name="Li Z."/>
            <person name="Liang H."/>
            <person name="Lovelace S."/>
            <person name="Lu Z."/>
            <person name="Mansfield J.H."/>
            <person name="McCulloch K.J."/>
            <person name="Mathew T."/>
            <person name="Morton B."/>
            <person name="Muzny D.M."/>
            <person name="Neunemann D."/>
            <person name="Ongeri F."/>
            <person name="Pauchet Y."/>
            <person name="Pu L.L."/>
            <person name="Pyrousis I."/>
            <person name="Rao X.J."/>
            <person name="Redding A."/>
            <person name="Roesel C."/>
            <person name="Sanchez-Gracia A."/>
            <person name="Schaack S."/>
            <person name="Shukla A."/>
            <person name="Tetreau G."/>
            <person name="Wang Y."/>
            <person name="Xiong G.H."/>
            <person name="Traut W."/>
            <person name="Walsh T.K."/>
            <person name="Worley K.C."/>
            <person name="Wu D."/>
            <person name="Wu W."/>
            <person name="Wu Y.Q."/>
            <person name="Zhang X."/>
            <person name="Zou Z."/>
            <person name="Zucker H."/>
            <person name="Briscoe A.D."/>
            <person name="Burmester T."/>
            <person name="Clem R.J."/>
            <person name="Feyereisen R."/>
            <person name="Grimmelikhuijzen C.J.P."/>
            <person name="Hamodrakas S.J."/>
            <person name="Hansson B.S."/>
            <person name="Huguet E."/>
            <person name="Jermiin L.S."/>
            <person name="Lan Q."/>
            <person name="Lehman H.K."/>
            <person name="Lorenzen M."/>
            <person name="Merzendorfer H."/>
            <person name="Michalopoulos I."/>
            <person name="Morton D.B."/>
            <person name="Muthukrishnan S."/>
            <person name="Oakeshott J.G."/>
            <person name="Palmer W."/>
            <person name="Park Y."/>
            <person name="Passarelli A.L."/>
            <person name="Rozas J."/>
            <person name="Schwartz L.M."/>
            <person name="Smith W."/>
            <person name="Southgate A."/>
            <person name="Vilcinskas A."/>
            <person name="Vogt R."/>
            <person name="Wang P."/>
            <person name="Werren J."/>
            <person name="Yu X.Q."/>
            <person name="Zhou J.J."/>
            <person name="Brown S.J."/>
            <person name="Scherer S.E."/>
            <person name="Richards S."/>
            <person name="Blissard G.W."/>
        </authorList>
    </citation>
    <scope>NUCLEOTIDE SEQUENCE</scope>
</reference>
<comment type="caution">
    <text evidence="1">The sequence shown here is derived from an EMBL/GenBank/DDBJ whole genome shotgun (WGS) entry which is preliminary data.</text>
</comment>
<reference evidence="1" key="2">
    <citation type="submission" date="2020-12" db="EMBL/GenBank/DDBJ databases">
        <authorList>
            <person name="Kanost M."/>
        </authorList>
    </citation>
    <scope>NUCLEOTIDE SEQUENCE</scope>
</reference>